<evidence type="ECO:0000313" key="2">
    <source>
        <dbReference type="Proteomes" id="UP000003438"/>
    </source>
</evidence>
<dbReference type="RefSeq" id="WP_007048277.1">
    <property type="nucleotide sequence ID" value="NZ_GG704770.1"/>
</dbReference>
<gene>
    <name evidence="1" type="ORF">SUBVAR_06928</name>
</gene>
<protein>
    <submittedName>
        <fullName evidence="1">Uncharacterized protein</fullName>
    </submittedName>
</protein>
<reference evidence="1" key="1">
    <citation type="submission" date="2009-12" db="EMBL/GenBank/DDBJ databases">
        <authorList>
            <person name="Weinstock G."/>
            <person name="Sodergren E."/>
            <person name="Clifton S."/>
            <person name="Fulton L."/>
            <person name="Fulton B."/>
            <person name="Courtney L."/>
            <person name="Fronick C."/>
            <person name="Harrison M."/>
            <person name="Strong C."/>
            <person name="Farmer C."/>
            <person name="Delahaunty K."/>
            <person name="Markovic C."/>
            <person name="Hall O."/>
            <person name="Minx P."/>
            <person name="Tomlinson C."/>
            <person name="Mitreva M."/>
            <person name="Nelson J."/>
            <person name="Hou S."/>
            <person name="Wollam A."/>
            <person name="Pepin K.H."/>
            <person name="Johnson M."/>
            <person name="Bhonagiri V."/>
            <person name="Nash W.E."/>
            <person name="Warren W."/>
            <person name="Chinwalla A."/>
            <person name="Mardis E.R."/>
            <person name="Wilson R.K."/>
        </authorList>
    </citation>
    <scope>NUCLEOTIDE SEQUENCE [LARGE SCALE GENOMIC DNA]</scope>
    <source>
        <strain evidence="1">DSM 15176</strain>
    </source>
</reference>
<proteinExistence type="predicted"/>
<sequence length="155" mass="16427">MSVQTQIQRLETAKASLRTALEEKGVTVPDTATLDGYGALVAQIPAGSDEWTVLYRAELPTSPPAANEASTRVVPTGSYAYLSVDVPQDKDGLEVAFTYGGTTRIALARTQSGDVLGGLAASAFAIYAQSGQHLVVKINVGEVNYLSYRFTTSPR</sequence>
<organism evidence="1 2">
    <name type="scientific">Subdoligranulum variabile DSM 15176</name>
    <dbReference type="NCBI Taxonomy" id="411471"/>
    <lineage>
        <taxon>Bacteria</taxon>
        <taxon>Bacillati</taxon>
        <taxon>Bacillota</taxon>
        <taxon>Clostridia</taxon>
        <taxon>Eubacteriales</taxon>
        <taxon>Oscillospiraceae</taxon>
        <taxon>Subdoligranulum</taxon>
    </lineage>
</organism>
<dbReference type="EMBL" id="ACBY02000056">
    <property type="protein sequence ID" value="EFB74801.1"/>
    <property type="molecule type" value="Genomic_DNA"/>
</dbReference>
<comment type="caution">
    <text evidence="1">The sequence shown here is derived from an EMBL/GenBank/DDBJ whole genome shotgun (WGS) entry which is preliminary data.</text>
</comment>
<evidence type="ECO:0000313" key="1">
    <source>
        <dbReference type="EMBL" id="EFB74801.1"/>
    </source>
</evidence>
<dbReference type="HOGENOM" id="CLU_1694606_0_0_9"/>
<keyword evidence="2" id="KW-1185">Reference proteome</keyword>
<accession>D1PR99</accession>
<dbReference type="AlphaFoldDB" id="D1PR99"/>
<name>D1PR99_9FIRM</name>
<dbReference type="Proteomes" id="UP000003438">
    <property type="component" value="Unassembled WGS sequence"/>
</dbReference>
<dbReference type="STRING" id="411471.SUBVAR_06928"/>